<gene>
    <name evidence="1" type="ORF">HPB50_012521</name>
</gene>
<dbReference type="EMBL" id="CM023483">
    <property type="protein sequence ID" value="KAH6936020.1"/>
    <property type="molecule type" value="Genomic_DNA"/>
</dbReference>
<sequence length="167" mass="18324">MPSFRKKLGQLITKREHGIKLSAYATCLPFAFSAARSAHSPVGLISVKRYNPTVLLRKALFRGRLCAGLNLTKALDNVLNTSILDTLASLNVGACTYSYIRNFLTNIVALLSVNNLPAPSITLGEKGTPQESVFSPFLISLAMFHFLPLLEDIPNLHHSTYIDDIPL</sequence>
<proteinExistence type="predicted"/>
<accession>A0ACB7SN47</accession>
<protein>
    <submittedName>
        <fullName evidence="1">Uncharacterized protein</fullName>
    </submittedName>
</protein>
<organism evidence="1 2">
    <name type="scientific">Hyalomma asiaticum</name>
    <name type="common">Tick</name>
    <dbReference type="NCBI Taxonomy" id="266040"/>
    <lineage>
        <taxon>Eukaryota</taxon>
        <taxon>Metazoa</taxon>
        <taxon>Ecdysozoa</taxon>
        <taxon>Arthropoda</taxon>
        <taxon>Chelicerata</taxon>
        <taxon>Arachnida</taxon>
        <taxon>Acari</taxon>
        <taxon>Parasitiformes</taxon>
        <taxon>Ixodida</taxon>
        <taxon>Ixodoidea</taxon>
        <taxon>Ixodidae</taxon>
        <taxon>Hyalomminae</taxon>
        <taxon>Hyalomma</taxon>
    </lineage>
</organism>
<dbReference type="Proteomes" id="UP000821845">
    <property type="component" value="Chromosome 3"/>
</dbReference>
<evidence type="ECO:0000313" key="2">
    <source>
        <dbReference type="Proteomes" id="UP000821845"/>
    </source>
</evidence>
<evidence type="ECO:0000313" key="1">
    <source>
        <dbReference type="EMBL" id="KAH6936020.1"/>
    </source>
</evidence>
<comment type="caution">
    <text evidence="1">The sequence shown here is derived from an EMBL/GenBank/DDBJ whole genome shotgun (WGS) entry which is preliminary data.</text>
</comment>
<keyword evidence="2" id="KW-1185">Reference proteome</keyword>
<name>A0ACB7SN47_HYAAI</name>
<reference evidence="1" key="1">
    <citation type="submission" date="2020-05" db="EMBL/GenBank/DDBJ databases">
        <title>Large-scale comparative analyses of tick genomes elucidate their genetic diversity and vector capacities.</title>
        <authorList>
            <person name="Jia N."/>
            <person name="Wang J."/>
            <person name="Shi W."/>
            <person name="Du L."/>
            <person name="Sun Y."/>
            <person name="Zhan W."/>
            <person name="Jiang J."/>
            <person name="Wang Q."/>
            <person name="Zhang B."/>
            <person name="Ji P."/>
            <person name="Sakyi L.B."/>
            <person name="Cui X."/>
            <person name="Yuan T."/>
            <person name="Jiang B."/>
            <person name="Yang W."/>
            <person name="Lam T.T.-Y."/>
            <person name="Chang Q."/>
            <person name="Ding S."/>
            <person name="Wang X."/>
            <person name="Zhu J."/>
            <person name="Ruan X."/>
            <person name="Zhao L."/>
            <person name="Wei J."/>
            <person name="Que T."/>
            <person name="Du C."/>
            <person name="Cheng J."/>
            <person name="Dai P."/>
            <person name="Han X."/>
            <person name="Huang E."/>
            <person name="Gao Y."/>
            <person name="Liu J."/>
            <person name="Shao H."/>
            <person name="Ye R."/>
            <person name="Li L."/>
            <person name="Wei W."/>
            <person name="Wang X."/>
            <person name="Wang C."/>
            <person name="Yang T."/>
            <person name="Huo Q."/>
            <person name="Li W."/>
            <person name="Guo W."/>
            <person name="Chen H."/>
            <person name="Zhou L."/>
            <person name="Ni X."/>
            <person name="Tian J."/>
            <person name="Zhou Y."/>
            <person name="Sheng Y."/>
            <person name="Liu T."/>
            <person name="Pan Y."/>
            <person name="Xia L."/>
            <person name="Li J."/>
            <person name="Zhao F."/>
            <person name="Cao W."/>
        </authorList>
    </citation>
    <scope>NUCLEOTIDE SEQUENCE</scope>
    <source>
        <strain evidence="1">Hyas-2018</strain>
    </source>
</reference>